<dbReference type="Proteomes" id="UP001597448">
    <property type="component" value="Unassembled WGS sequence"/>
</dbReference>
<dbReference type="RefSeq" id="WP_209989617.1">
    <property type="nucleotide sequence ID" value="NZ_JBHSVQ010000001.1"/>
</dbReference>
<comment type="caution">
    <text evidence="1">The sequence shown here is derived from an EMBL/GenBank/DDBJ whole genome shotgun (WGS) entry which is preliminary data.</text>
</comment>
<reference evidence="2" key="1">
    <citation type="journal article" date="2019" name="Int. J. Syst. Evol. Microbiol.">
        <title>The Global Catalogue of Microorganisms (GCM) 10K type strain sequencing project: providing services to taxonomists for standard genome sequencing and annotation.</title>
        <authorList>
            <consortium name="The Broad Institute Genomics Platform"/>
            <consortium name="The Broad Institute Genome Sequencing Center for Infectious Disease"/>
            <person name="Wu L."/>
            <person name="Ma J."/>
        </authorList>
    </citation>
    <scope>NUCLEOTIDE SEQUENCE [LARGE SCALE GENOMIC DNA]</scope>
    <source>
        <strain evidence="2">CCM 8725</strain>
    </source>
</reference>
<protein>
    <submittedName>
        <fullName evidence="1">Uncharacterized protein</fullName>
    </submittedName>
</protein>
<gene>
    <name evidence="1" type="ORF">ACFSX3_07590</name>
</gene>
<sequence>MRTQKSRRNPMVPAAEADSAAVRLLLLYSKDRPLRAESFQDSESAPLHEKSRLHYPGVMQQTCTRKKAAGTDTVPGGSRRHHRAYLRSWGLNLTPQPHFPEDTYPQQ</sequence>
<proteinExistence type="predicted"/>
<organism evidence="1 2">
    <name type="scientific">Paenibacillus rhizoplanae</name>
    <dbReference type="NCBI Taxonomy" id="1917181"/>
    <lineage>
        <taxon>Bacteria</taxon>
        <taxon>Bacillati</taxon>
        <taxon>Bacillota</taxon>
        <taxon>Bacilli</taxon>
        <taxon>Bacillales</taxon>
        <taxon>Paenibacillaceae</taxon>
        <taxon>Paenibacillus</taxon>
    </lineage>
</organism>
<accession>A0ABW5F3Y1</accession>
<evidence type="ECO:0000313" key="1">
    <source>
        <dbReference type="EMBL" id="MFD2409728.1"/>
    </source>
</evidence>
<name>A0ABW5F3Y1_9BACL</name>
<dbReference type="EMBL" id="JBHUKY010000018">
    <property type="protein sequence ID" value="MFD2409728.1"/>
    <property type="molecule type" value="Genomic_DNA"/>
</dbReference>
<evidence type="ECO:0000313" key="2">
    <source>
        <dbReference type="Proteomes" id="UP001597448"/>
    </source>
</evidence>
<keyword evidence="2" id="KW-1185">Reference proteome</keyword>